<comment type="caution">
    <text evidence="1">The sequence shown here is derived from an EMBL/GenBank/DDBJ whole genome shotgun (WGS) entry which is preliminary data.</text>
</comment>
<organism evidence="1">
    <name type="scientific">mine drainage metagenome</name>
    <dbReference type="NCBI Taxonomy" id="410659"/>
    <lineage>
        <taxon>unclassified sequences</taxon>
        <taxon>metagenomes</taxon>
        <taxon>ecological metagenomes</taxon>
    </lineage>
</organism>
<reference evidence="1" key="1">
    <citation type="submission" date="2013-08" db="EMBL/GenBank/DDBJ databases">
        <authorList>
            <person name="Mendez C."/>
            <person name="Richter M."/>
            <person name="Ferrer M."/>
            <person name="Sanchez J."/>
        </authorList>
    </citation>
    <scope>NUCLEOTIDE SEQUENCE</scope>
</reference>
<reference evidence="1" key="2">
    <citation type="journal article" date="2014" name="ISME J.">
        <title>Microbial stratification in low pH oxic and suboxic macroscopic growths along an acid mine drainage.</title>
        <authorList>
            <person name="Mendez-Garcia C."/>
            <person name="Mesa V."/>
            <person name="Sprenger R.R."/>
            <person name="Richter M."/>
            <person name="Diez M.S."/>
            <person name="Solano J."/>
            <person name="Bargiela R."/>
            <person name="Golyshina O.V."/>
            <person name="Manteca A."/>
            <person name="Ramos J.L."/>
            <person name="Gallego J.R."/>
            <person name="Llorente I."/>
            <person name="Martins Dos Santos V.A."/>
            <person name="Jensen O.N."/>
            <person name="Pelaez A.I."/>
            <person name="Sanchez J."/>
            <person name="Ferrer M."/>
        </authorList>
    </citation>
    <scope>NUCLEOTIDE SEQUENCE</scope>
</reference>
<proteinExistence type="predicted"/>
<accession>T1A8U7</accession>
<dbReference type="AlphaFoldDB" id="T1A8U7"/>
<sequence length="144" mass="15013">MKSAYPIRSALLGVLTALVLLGPVAGARTVVNLRAEIRVAGIHAGLAVDMHRVALIHLHLHHVINCLVGVQGRPFDPQAGNPCKGLGHGAIPDAPANGNVHLDLVHALHLALSGEKAATYPLAHRLALGARHFLLLAKDALAHG</sequence>
<gene>
    <name evidence="1" type="ORF">B1B_10253</name>
</gene>
<evidence type="ECO:0000313" key="1">
    <source>
        <dbReference type="EMBL" id="EQD53437.1"/>
    </source>
</evidence>
<protein>
    <submittedName>
        <fullName evidence="1">Secreted protein</fullName>
    </submittedName>
</protein>
<name>T1A8U7_9ZZZZ</name>
<dbReference type="EMBL" id="AUZY01006736">
    <property type="protein sequence ID" value="EQD53437.1"/>
    <property type="molecule type" value="Genomic_DNA"/>
</dbReference>